<evidence type="ECO:0000256" key="3">
    <source>
        <dbReference type="ARBA" id="ARBA00022741"/>
    </source>
</evidence>
<protein>
    <recommendedName>
        <fullName evidence="7">Protein-serine/threonine kinase</fullName>
        <ecNumber evidence="7">2.7.11.-</ecNumber>
    </recommendedName>
</protein>
<dbReference type="Gene3D" id="1.20.140.20">
    <property type="entry name" value="Alpha-ketoacid/pyruvate dehydrogenase kinase, N-terminal domain"/>
    <property type="match status" value="1"/>
</dbReference>
<comment type="caution">
    <text evidence="10">The sequence shown here is derived from an EMBL/GenBank/DDBJ whole genome shotgun (WGS) entry which is preliminary data.</text>
</comment>
<proteinExistence type="inferred from homology"/>
<keyword evidence="4 7" id="KW-0418">Kinase</keyword>
<dbReference type="OrthoDB" id="407390at2759"/>
<dbReference type="GO" id="GO:0004740">
    <property type="term" value="F:pyruvate dehydrogenase (acetyl-transferring) kinase activity"/>
    <property type="evidence" value="ECO:0007669"/>
    <property type="project" value="TreeGrafter"/>
</dbReference>
<dbReference type="InterPro" id="IPR039028">
    <property type="entry name" value="BCKD/PDK"/>
</dbReference>
<feature type="compositionally biased region" description="Low complexity" evidence="8">
    <location>
        <begin position="766"/>
        <end position="796"/>
    </location>
</feature>
<dbReference type="Gene3D" id="3.30.565.10">
    <property type="entry name" value="Histidine kinase-like ATPase, C-terminal domain"/>
    <property type="match status" value="1"/>
</dbReference>
<dbReference type="STRING" id="246404.A0A507FGY5"/>
<dbReference type="GO" id="GO:0005759">
    <property type="term" value="C:mitochondrial matrix"/>
    <property type="evidence" value="ECO:0007669"/>
    <property type="project" value="UniProtKB-SubCell"/>
</dbReference>
<evidence type="ECO:0000259" key="9">
    <source>
        <dbReference type="Pfam" id="PF10436"/>
    </source>
</evidence>
<feature type="region of interest" description="Disordered" evidence="8">
    <location>
        <begin position="860"/>
        <end position="882"/>
    </location>
</feature>
<evidence type="ECO:0000313" key="11">
    <source>
        <dbReference type="Proteomes" id="UP000320333"/>
    </source>
</evidence>
<dbReference type="EC" id="2.7.11.-" evidence="7"/>
<keyword evidence="5 7" id="KW-0067">ATP-binding</keyword>
<evidence type="ECO:0000313" key="10">
    <source>
        <dbReference type="EMBL" id="TPX74940.1"/>
    </source>
</evidence>
<dbReference type="SUPFAM" id="SSF69012">
    <property type="entry name" value="alpha-ketoacid dehydrogenase kinase, N-terminal domain"/>
    <property type="match status" value="1"/>
</dbReference>
<keyword evidence="6 7" id="KW-0496">Mitochondrion</keyword>
<feature type="domain" description="Branched-chain alpha-ketoacid dehydrogenase kinase/Pyruvate dehydrogenase kinase N-terminal" evidence="9">
    <location>
        <begin position="440"/>
        <end position="617"/>
    </location>
</feature>
<dbReference type="SUPFAM" id="SSF55874">
    <property type="entry name" value="ATPase domain of HSP90 chaperone/DNA topoisomerase II/histidine kinase"/>
    <property type="match status" value="2"/>
</dbReference>
<comment type="similarity">
    <text evidence="1 7">Belongs to the PDK/BCKDK protein kinase family.</text>
</comment>
<keyword evidence="2 7" id="KW-0808">Transferase</keyword>
<dbReference type="InterPro" id="IPR036784">
    <property type="entry name" value="AK/P_DHK_N_sf"/>
</dbReference>
<evidence type="ECO:0000256" key="2">
    <source>
        <dbReference type="ARBA" id="ARBA00022679"/>
    </source>
</evidence>
<dbReference type="PANTHER" id="PTHR11947">
    <property type="entry name" value="PYRUVATE DEHYDROGENASE KINASE"/>
    <property type="match status" value="1"/>
</dbReference>
<dbReference type="Pfam" id="PF10436">
    <property type="entry name" value="BCDHK_Adom3"/>
    <property type="match status" value="1"/>
</dbReference>
<dbReference type="GO" id="GO:0010906">
    <property type="term" value="P:regulation of glucose metabolic process"/>
    <property type="evidence" value="ECO:0007669"/>
    <property type="project" value="TreeGrafter"/>
</dbReference>
<keyword evidence="11" id="KW-1185">Reference proteome</keyword>
<accession>A0A507FGY5</accession>
<dbReference type="PANTHER" id="PTHR11947:SF25">
    <property type="entry name" value="[PYRUVATE DEHYDROGENASE (ACETYL-TRANSFERRING)] KINASE 2, MITOCHONDRIAL"/>
    <property type="match status" value="1"/>
</dbReference>
<evidence type="ECO:0000256" key="4">
    <source>
        <dbReference type="ARBA" id="ARBA00022777"/>
    </source>
</evidence>
<comment type="subcellular location">
    <subcellularLocation>
        <location evidence="7">Mitochondrion matrix</location>
    </subcellularLocation>
</comment>
<organism evidence="10 11">
    <name type="scientific">Chytriomyces confervae</name>
    <dbReference type="NCBI Taxonomy" id="246404"/>
    <lineage>
        <taxon>Eukaryota</taxon>
        <taxon>Fungi</taxon>
        <taxon>Fungi incertae sedis</taxon>
        <taxon>Chytridiomycota</taxon>
        <taxon>Chytridiomycota incertae sedis</taxon>
        <taxon>Chytridiomycetes</taxon>
        <taxon>Chytridiales</taxon>
        <taxon>Chytriomycetaceae</taxon>
        <taxon>Chytriomyces</taxon>
    </lineage>
</organism>
<dbReference type="EMBL" id="QEAP01000101">
    <property type="protein sequence ID" value="TPX74940.1"/>
    <property type="molecule type" value="Genomic_DNA"/>
</dbReference>
<name>A0A507FGY5_9FUNG</name>
<dbReference type="AlphaFoldDB" id="A0A507FGY5"/>
<keyword evidence="3 7" id="KW-0547">Nucleotide-binding</keyword>
<dbReference type="InterPro" id="IPR036890">
    <property type="entry name" value="HATPase_C_sf"/>
</dbReference>
<sequence>MNLPFMFVDDLAPQRSVFMHHARCTRCSTTQSCGVKRIPCCESALCTACFELLRASAVRAQCGNSSSCGGGACPICLKLVSIAALSRVQLENDWEMSCDVVRDCARRVRRKLWAVFSGSKRGKGGSGSETAEPVADDRPRGCSDEESCCFDKERFKLKENLLVQLLGRSCGDAGLRRELLQRTSTSTPSFGHSDIRTLGYPPSSSDAPCSLQKICFGQFPSPLTILHSNMFYAQSSMDMAIQAQYCIGCNNLDSGASLMLPCCQGRLCLTCFNQLRMECAFNVTDNRIYTCPVCRRPASSCRLFSATPNAHTRAPMIFTEIVRELALLVPRRHSNKLTKQPQKQLQISATSTAAPITNISYPPNALRLDDCEAASATLKPARMRLGMGKKTGMLLPGHVLLRNKVEFLHKEYSDVAGLVRANFYQNSIVEKYAARESKLVTLRQLTVFGRHLTLDKLLRSANYVREELPVRLAHRIIDIQHLPFIVGTNPHIQLIYSLYWQAFEAFRLFPEIKTIEQNRQFCRLIESQLQTHLVIIPQLAMGMAEASTPEHMSAETADRFLNEMLRSRIGRRVLAEQHIALSDTYEQGLTSQDPSKRHNGNLSVVDEEEEDGWIGIVNTRCRAGEVVERVSALAKRWFIETSPNRNIEPPEVKIDGHANAVFTYIPDHIEYILFELLKNSMRFTLETHGGSRVDKTAGMNPSHNESHNLLDDDRLFGLTWNEPGILPGYSKSPLRRSFHMEQKVQIYGTDHLLTHLEPISPNHLYPPSSTSASSRNASKPSSQPSAPVSKASPPLKKLPPIVVTVGASRNDITFRVSDQGGGFAHTQMANLWSYTHASRHAFLTNLSNMPKLAGKVEEIRHTEHQSSNEKSSSSSTDSHRQKNTVANAAKGPFELEERSLHLGLGLPMSRVYANYWGGTIGVHSMHGYGTDAYVKISLGNQLENLKYRDGEGNGFV</sequence>
<gene>
    <name evidence="10" type="ORF">CcCBS67573_g03781</name>
</gene>
<reference evidence="10 11" key="1">
    <citation type="journal article" date="2019" name="Sci. Rep.">
        <title>Comparative genomics of chytrid fungi reveal insights into the obligate biotrophic and pathogenic lifestyle of Synchytrium endobioticum.</title>
        <authorList>
            <person name="van de Vossenberg B.T.L.H."/>
            <person name="Warris S."/>
            <person name="Nguyen H.D.T."/>
            <person name="van Gent-Pelzer M.P.E."/>
            <person name="Joly D.L."/>
            <person name="van de Geest H.C."/>
            <person name="Bonants P.J.M."/>
            <person name="Smith D.S."/>
            <person name="Levesque C.A."/>
            <person name="van der Lee T.A.J."/>
        </authorList>
    </citation>
    <scope>NUCLEOTIDE SEQUENCE [LARGE SCALE GENOMIC DNA]</scope>
    <source>
        <strain evidence="10 11">CBS 675.73</strain>
    </source>
</reference>
<evidence type="ECO:0000256" key="8">
    <source>
        <dbReference type="SAM" id="MobiDB-lite"/>
    </source>
</evidence>
<evidence type="ECO:0000256" key="6">
    <source>
        <dbReference type="ARBA" id="ARBA00023128"/>
    </source>
</evidence>
<evidence type="ECO:0000256" key="5">
    <source>
        <dbReference type="ARBA" id="ARBA00022840"/>
    </source>
</evidence>
<feature type="region of interest" description="Disordered" evidence="8">
    <location>
        <begin position="119"/>
        <end position="140"/>
    </location>
</feature>
<evidence type="ECO:0000256" key="7">
    <source>
        <dbReference type="RuleBase" id="RU366032"/>
    </source>
</evidence>
<evidence type="ECO:0000256" key="1">
    <source>
        <dbReference type="ARBA" id="ARBA00006155"/>
    </source>
</evidence>
<feature type="region of interest" description="Disordered" evidence="8">
    <location>
        <begin position="758"/>
        <end position="796"/>
    </location>
</feature>
<dbReference type="GO" id="GO:0005524">
    <property type="term" value="F:ATP binding"/>
    <property type="evidence" value="ECO:0007669"/>
    <property type="project" value="UniProtKB-UniRule"/>
</dbReference>
<dbReference type="InterPro" id="IPR018955">
    <property type="entry name" value="BCDHK/PDK_N"/>
</dbReference>
<dbReference type="Proteomes" id="UP000320333">
    <property type="component" value="Unassembled WGS sequence"/>
</dbReference>